<evidence type="ECO:0000313" key="3">
    <source>
        <dbReference type="Proteomes" id="UP000294299"/>
    </source>
</evidence>
<dbReference type="Gene3D" id="1.10.10.10">
    <property type="entry name" value="Winged helix-like DNA-binding domain superfamily/Winged helix DNA-binding domain"/>
    <property type="match status" value="1"/>
</dbReference>
<dbReference type="InterPro" id="IPR036388">
    <property type="entry name" value="WH-like_DNA-bd_sf"/>
</dbReference>
<organism evidence="2 3">
    <name type="scientific">Candidatus Nitrosocosmicus franklandianus</name>
    <dbReference type="NCBI Taxonomy" id="1798806"/>
    <lineage>
        <taxon>Archaea</taxon>
        <taxon>Nitrososphaerota</taxon>
        <taxon>Nitrososphaeria</taxon>
        <taxon>Nitrososphaerales</taxon>
        <taxon>Nitrososphaeraceae</taxon>
        <taxon>Candidatus Nitrosocosmicus</taxon>
    </lineage>
</organism>
<reference evidence="2 3" key="1">
    <citation type="submission" date="2019-02" db="EMBL/GenBank/DDBJ databases">
        <authorList>
            <person name="Lehtovirta-Morley E L."/>
        </authorList>
    </citation>
    <scope>NUCLEOTIDE SEQUENCE [LARGE SCALE GENOMIC DNA]</scope>
    <source>
        <strain evidence="2">NFRAN1</strain>
    </source>
</reference>
<dbReference type="EMBL" id="LR216287">
    <property type="protein sequence ID" value="VFJ15137.1"/>
    <property type="molecule type" value="Genomic_DNA"/>
</dbReference>
<sequence length="97" mass="11644">MLVEGRDRGKTKYRDKCQIFYLIVKSCIGKSQTKNRLSYYSSYRRLNYYLADLVRLGLLRFDETQHRFLATPKGNEFVRKYDNIIEFVPSLKSDYEI</sequence>
<name>A0A484IE92_9ARCH</name>
<dbReference type="KEGG" id="nfn:NFRAN_2814"/>
<dbReference type="AlphaFoldDB" id="A0A484IE92"/>
<evidence type="ECO:0000313" key="2">
    <source>
        <dbReference type="EMBL" id="VFJ15137.1"/>
    </source>
</evidence>
<protein>
    <recommendedName>
        <fullName evidence="1">ArnR1-like winged helix-turn-helix domain-containing protein</fullName>
    </recommendedName>
</protein>
<proteinExistence type="predicted"/>
<accession>A0A484IE92</accession>
<feature type="domain" description="ArnR1-like winged helix-turn-helix" evidence="1">
    <location>
        <begin position="14"/>
        <end position="86"/>
    </location>
</feature>
<keyword evidence="3" id="KW-1185">Reference proteome</keyword>
<evidence type="ECO:0000259" key="1">
    <source>
        <dbReference type="Pfam" id="PF14947"/>
    </source>
</evidence>
<gene>
    <name evidence="2" type="ORF">NFRAN_2814</name>
</gene>
<dbReference type="InterPro" id="IPR038723">
    <property type="entry name" value="ArnR1-like_HTH"/>
</dbReference>
<dbReference type="Proteomes" id="UP000294299">
    <property type="component" value="Chromosome NFRAN"/>
</dbReference>
<dbReference type="Pfam" id="PF14947">
    <property type="entry name" value="HTH_45"/>
    <property type="match status" value="1"/>
</dbReference>